<keyword evidence="6" id="KW-1185">Reference proteome</keyword>
<feature type="active site" description="Proton donor" evidence="3">
    <location>
        <position position="85"/>
    </location>
</feature>
<dbReference type="OrthoDB" id="9813395at2"/>
<dbReference type="NCBIfam" id="TIGR00274">
    <property type="entry name" value="N-acetylmuramic acid 6-phosphate etherase"/>
    <property type="match status" value="1"/>
</dbReference>
<dbReference type="STRING" id="100884.GCA_000269565_01746"/>
<feature type="domain" description="SIS" evidence="4">
    <location>
        <begin position="57"/>
        <end position="220"/>
    </location>
</feature>
<dbReference type="GeneID" id="78229613"/>
<reference evidence="5 6" key="1">
    <citation type="submission" date="2010-12" db="EMBL/GenBank/DDBJ databases">
        <title>The Genome Sequence of Coprobacillus sp. strain 29_1.</title>
        <authorList>
            <consortium name="The Broad Institute Genome Sequencing Platform"/>
            <person name="Earl A."/>
            <person name="Ward D."/>
            <person name="Feldgarden M."/>
            <person name="Gevers D."/>
            <person name="Daigneault M."/>
            <person name="Sibley C.D."/>
            <person name="White A."/>
            <person name="Strauss J."/>
            <person name="Allen-Vercoe E."/>
            <person name="Young S.K."/>
            <person name="Zeng Q."/>
            <person name="Gargeya S."/>
            <person name="Fitzgerald M."/>
            <person name="Haas B."/>
            <person name="Abouelleil A."/>
            <person name="Alvarado L."/>
            <person name="Arachchi H.M."/>
            <person name="Berlin A."/>
            <person name="Brown A."/>
            <person name="Chapman S.B."/>
            <person name="Chen Z."/>
            <person name="Dunbar C."/>
            <person name="Freedman E."/>
            <person name="Gearin G."/>
            <person name="Gellesch M."/>
            <person name="Goldberg J."/>
            <person name="Griggs A."/>
            <person name="Gujja S."/>
            <person name="Heilman E."/>
            <person name="Heiman D."/>
            <person name="Howarth C."/>
            <person name="Larson L."/>
            <person name="Lui A."/>
            <person name="MacDonald P.J.P."/>
            <person name="Mehta T."/>
            <person name="Montmayeur A."/>
            <person name="Murphy C."/>
            <person name="Neiman D."/>
            <person name="Pearson M."/>
            <person name="Priest M."/>
            <person name="Roberts A."/>
            <person name="Saif S."/>
            <person name="Shea T."/>
            <person name="Shenoy N."/>
            <person name="Sisk P."/>
            <person name="Stolte C."/>
            <person name="Sykes S."/>
            <person name="White J."/>
            <person name="Yandava C."/>
            <person name="Nusbaum C."/>
            <person name="Birren B."/>
        </authorList>
    </citation>
    <scope>NUCLEOTIDE SEQUENCE [LARGE SCALE GENOMIC DNA]</scope>
    <source>
        <strain evidence="5 6">29_1</strain>
    </source>
</reference>
<keyword evidence="1 3" id="KW-0456">Lyase</keyword>
<dbReference type="AlphaFoldDB" id="E7GG52"/>
<dbReference type="Gene3D" id="1.10.8.1080">
    <property type="match status" value="1"/>
</dbReference>
<dbReference type="HAMAP" id="MF_00068">
    <property type="entry name" value="MurQ"/>
    <property type="match status" value="1"/>
</dbReference>
<dbReference type="PROSITE" id="PS01272">
    <property type="entry name" value="GCKR"/>
    <property type="match status" value="1"/>
</dbReference>
<dbReference type="SUPFAM" id="SSF53697">
    <property type="entry name" value="SIS domain"/>
    <property type="match status" value="1"/>
</dbReference>
<dbReference type="InterPro" id="IPR001347">
    <property type="entry name" value="SIS_dom"/>
</dbReference>
<comment type="miscellaneous">
    <text evidence="3">A lyase-type mechanism (elimination/hydration) is suggested for the cleavage of the lactyl ether bond of MurNAc 6-phosphate, with the formation of an alpha,beta-unsaturated aldehyde intermediate with (E)-stereochemistry, followed by the syn addition of water to give product.</text>
</comment>
<gene>
    <name evidence="3" type="primary">murQ</name>
    <name evidence="5" type="ORF">HMPREF9488_03745</name>
</gene>
<accession>E7GG52</accession>
<dbReference type="FunFam" id="3.40.50.10490:FF:000014">
    <property type="entry name" value="N-acetylmuramic acid 6-phosphate etherase"/>
    <property type="match status" value="1"/>
</dbReference>
<dbReference type="HOGENOM" id="CLU_049049_1_1_9"/>
<comment type="function">
    <text evidence="3">Specifically catalyzes the cleavage of the D-lactyl ether substituent of MurNAc 6-phosphate, producing GlcNAc 6-phosphate and D-lactate.</text>
</comment>
<dbReference type="InterPro" id="IPR005488">
    <property type="entry name" value="Etherase_MurQ"/>
</dbReference>
<dbReference type="GO" id="GO:0016803">
    <property type="term" value="F:ether hydrolase activity"/>
    <property type="evidence" value="ECO:0007669"/>
    <property type="project" value="TreeGrafter"/>
</dbReference>
<evidence type="ECO:0000313" key="6">
    <source>
        <dbReference type="Proteomes" id="UP000003157"/>
    </source>
</evidence>
<dbReference type="InterPro" id="IPR040190">
    <property type="entry name" value="MURQ/GCKR"/>
</dbReference>
<dbReference type="GO" id="GO:0016301">
    <property type="term" value="F:kinase activity"/>
    <property type="evidence" value="ECO:0007669"/>
    <property type="project" value="UniProtKB-KW"/>
</dbReference>
<dbReference type="Proteomes" id="UP000003157">
    <property type="component" value="Unassembled WGS sequence"/>
</dbReference>
<dbReference type="CDD" id="cd05007">
    <property type="entry name" value="SIS_Etherase"/>
    <property type="match status" value="1"/>
</dbReference>
<name>E7GG52_9FIRM</name>
<dbReference type="GO" id="GO:0097367">
    <property type="term" value="F:carbohydrate derivative binding"/>
    <property type="evidence" value="ECO:0007669"/>
    <property type="project" value="InterPro"/>
</dbReference>
<feature type="active site" evidence="3">
    <location>
        <position position="116"/>
    </location>
</feature>
<dbReference type="GO" id="GO:0097173">
    <property type="term" value="P:N-acetylmuramic acid catabolic process"/>
    <property type="evidence" value="ECO:0007669"/>
    <property type="project" value="UniProtKB-UniPathway"/>
</dbReference>
<dbReference type="InterPro" id="IPR046348">
    <property type="entry name" value="SIS_dom_sf"/>
</dbReference>
<organism evidence="5 6">
    <name type="scientific">Coprobacillus cateniformis</name>
    <dbReference type="NCBI Taxonomy" id="100884"/>
    <lineage>
        <taxon>Bacteria</taxon>
        <taxon>Bacillati</taxon>
        <taxon>Bacillota</taxon>
        <taxon>Erysipelotrichia</taxon>
        <taxon>Erysipelotrichales</taxon>
        <taxon>Coprobacillaceae</taxon>
        <taxon>Coprobacillus</taxon>
    </lineage>
</organism>
<dbReference type="eggNOG" id="COG2103">
    <property type="taxonomic scope" value="Bacteria"/>
</dbReference>
<evidence type="ECO:0000256" key="3">
    <source>
        <dbReference type="HAMAP-Rule" id="MF_00068"/>
    </source>
</evidence>
<keyword evidence="2 3" id="KW-0119">Carbohydrate metabolism</keyword>
<dbReference type="EMBL" id="ADKX01000053">
    <property type="protein sequence ID" value="EFW02956.1"/>
    <property type="molecule type" value="Genomic_DNA"/>
</dbReference>
<keyword evidence="5" id="KW-0418">Kinase</keyword>
<evidence type="ECO:0000256" key="1">
    <source>
        <dbReference type="ARBA" id="ARBA00023239"/>
    </source>
</evidence>
<comment type="pathway">
    <text evidence="3">Amino-sugar metabolism; N-acetylmuramate degradation.</text>
</comment>
<dbReference type="GO" id="GO:0009254">
    <property type="term" value="P:peptidoglycan turnover"/>
    <property type="evidence" value="ECO:0007669"/>
    <property type="project" value="TreeGrafter"/>
</dbReference>
<dbReference type="Pfam" id="PF20741">
    <property type="entry name" value="GKRP-like_C"/>
    <property type="match status" value="1"/>
</dbReference>
<dbReference type="PANTHER" id="PTHR10088:SF4">
    <property type="entry name" value="GLUCOKINASE REGULATORY PROTEIN"/>
    <property type="match status" value="1"/>
</dbReference>
<dbReference type="NCBIfam" id="NF003915">
    <property type="entry name" value="PRK05441.1"/>
    <property type="match status" value="1"/>
</dbReference>
<dbReference type="Gene3D" id="3.40.50.10490">
    <property type="entry name" value="Glucose-6-phosphate isomerase like protein, domain 1"/>
    <property type="match status" value="1"/>
</dbReference>
<dbReference type="GO" id="GO:0046348">
    <property type="term" value="P:amino sugar catabolic process"/>
    <property type="evidence" value="ECO:0007669"/>
    <property type="project" value="InterPro"/>
</dbReference>
<protein>
    <recommendedName>
        <fullName evidence="3">N-acetylmuramic acid 6-phosphate etherase</fullName>
        <shortName evidence="3">MurNAc-6-P etherase</shortName>
        <ecNumber evidence="3">4.2.1.126</ecNumber>
    </recommendedName>
    <alternativeName>
        <fullName evidence="3">N-acetylmuramic acid 6-phosphate hydrolase</fullName>
    </alternativeName>
    <alternativeName>
        <fullName evidence="3">N-acetylmuramic acid 6-phosphate lyase</fullName>
    </alternativeName>
</protein>
<dbReference type="RefSeq" id="WP_008790827.1">
    <property type="nucleotide sequence ID" value="NZ_AKCB01000001.1"/>
</dbReference>
<dbReference type="Pfam" id="PF22645">
    <property type="entry name" value="GKRP_SIS_N"/>
    <property type="match status" value="1"/>
</dbReference>
<dbReference type="InterPro" id="IPR005486">
    <property type="entry name" value="Glucokinase_regulatory_CS"/>
</dbReference>
<evidence type="ECO:0000313" key="5">
    <source>
        <dbReference type="EMBL" id="EFW02956.1"/>
    </source>
</evidence>
<evidence type="ECO:0000259" key="4">
    <source>
        <dbReference type="PROSITE" id="PS51464"/>
    </source>
</evidence>
<dbReference type="GO" id="GO:0016835">
    <property type="term" value="F:carbon-oxygen lyase activity"/>
    <property type="evidence" value="ECO:0007669"/>
    <property type="project" value="UniProtKB-UniRule"/>
</dbReference>
<dbReference type="PANTHER" id="PTHR10088">
    <property type="entry name" value="GLUCOKINASE REGULATORY PROTEIN"/>
    <property type="match status" value="1"/>
</dbReference>
<comment type="caution">
    <text evidence="5">The sequence shown here is derived from an EMBL/GenBank/DDBJ whole genome shotgun (WGS) entry which is preliminary data.</text>
</comment>
<dbReference type="UniPathway" id="UPA00342"/>
<comment type="similarity">
    <text evidence="3">Belongs to the GCKR-like family. MurNAc-6-P etherase subfamily.</text>
</comment>
<comment type="catalytic activity">
    <reaction evidence="3">
        <text>N-acetyl-D-muramate 6-phosphate + H2O = N-acetyl-D-glucosamine 6-phosphate + (R)-lactate</text>
        <dbReference type="Rhea" id="RHEA:26410"/>
        <dbReference type="ChEBI" id="CHEBI:15377"/>
        <dbReference type="ChEBI" id="CHEBI:16004"/>
        <dbReference type="ChEBI" id="CHEBI:57513"/>
        <dbReference type="ChEBI" id="CHEBI:58722"/>
        <dbReference type="EC" id="4.2.1.126"/>
    </reaction>
</comment>
<dbReference type="PROSITE" id="PS51464">
    <property type="entry name" value="SIS"/>
    <property type="match status" value="1"/>
</dbReference>
<dbReference type="EC" id="4.2.1.126" evidence="3"/>
<dbReference type="NCBIfam" id="NF009222">
    <property type="entry name" value="PRK12570.1"/>
    <property type="match status" value="1"/>
</dbReference>
<sequence>MPKDLSLLMTEQQNINTLHIDEMDTIDILNTINHEDQNVALAVKNELAAISRAVDAIYQKVACGGRLIYIGAGTSGRLGVLDASECPPTYGVSSTLVQGIIAGGPNALQNAIEGAEDSQELAKEDLEKIGLTEHDVVCGLAASGRTPYVIGGLEYANLIGATTLSICCVNNGVISDYAQYPIEVKVGPEVITGSTRMKAGTAQKMVLNMLSTSVMIKLGKVYGNLMIDVQPTNEKLKDRAIGIVENCTELSSIEAKKLLETTRYDVKCAILIEKTGLDFESCRDLLLKYQNNVAKVIRQYKK</sequence>
<evidence type="ECO:0000256" key="2">
    <source>
        <dbReference type="ARBA" id="ARBA00023277"/>
    </source>
</evidence>
<keyword evidence="5" id="KW-0808">Transferase</keyword>
<comment type="subunit">
    <text evidence="3">Homodimer.</text>
</comment>
<proteinExistence type="inferred from homology"/>